<dbReference type="InterPro" id="IPR003653">
    <property type="entry name" value="Peptidase_C48_C"/>
</dbReference>
<dbReference type="GO" id="GO:0006508">
    <property type="term" value="P:proteolysis"/>
    <property type="evidence" value="ECO:0007669"/>
    <property type="project" value="UniProtKB-KW"/>
</dbReference>
<sequence>CQRIGSDGVACCQQPLVRNRVGFRAENRGITVFDPLQHQNSKNYGMCDTLLKDLFGEMCDLMRIKKETKARQPDVASCGVMVLTFFECFIQGMAIPSKPSPTLLRFLRL</sequence>
<evidence type="ECO:0000259" key="3">
    <source>
        <dbReference type="Pfam" id="PF02902"/>
    </source>
</evidence>
<name>A0A8J5M467_9STRA</name>
<proteinExistence type="predicted"/>
<evidence type="ECO:0000313" key="4">
    <source>
        <dbReference type="EMBL" id="KAG6952599.1"/>
    </source>
</evidence>
<keyword evidence="1" id="KW-0645">Protease</keyword>
<evidence type="ECO:0000313" key="5">
    <source>
        <dbReference type="Proteomes" id="UP000709295"/>
    </source>
</evidence>
<gene>
    <name evidence="4" type="ORF">JG688_00013205</name>
</gene>
<organism evidence="4 5">
    <name type="scientific">Phytophthora aleatoria</name>
    <dbReference type="NCBI Taxonomy" id="2496075"/>
    <lineage>
        <taxon>Eukaryota</taxon>
        <taxon>Sar</taxon>
        <taxon>Stramenopiles</taxon>
        <taxon>Oomycota</taxon>
        <taxon>Peronosporomycetes</taxon>
        <taxon>Peronosporales</taxon>
        <taxon>Peronosporaceae</taxon>
        <taxon>Phytophthora</taxon>
    </lineage>
</organism>
<dbReference type="GO" id="GO:0008234">
    <property type="term" value="F:cysteine-type peptidase activity"/>
    <property type="evidence" value="ECO:0007669"/>
    <property type="project" value="InterPro"/>
</dbReference>
<evidence type="ECO:0000256" key="2">
    <source>
        <dbReference type="ARBA" id="ARBA00022801"/>
    </source>
</evidence>
<dbReference type="Pfam" id="PF02902">
    <property type="entry name" value="Peptidase_C48"/>
    <property type="match status" value="1"/>
</dbReference>
<evidence type="ECO:0000256" key="1">
    <source>
        <dbReference type="ARBA" id="ARBA00022670"/>
    </source>
</evidence>
<dbReference type="EMBL" id="JAENGY010001097">
    <property type="protein sequence ID" value="KAG6952599.1"/>
    <property type="molecule type" value="Genomic_DNA"/>
</dbReference>
<feature type="domain" description="Ubiquitin-like protease family profile" evidence="3">
    <location>
        <begin position="26"/>
        <end position="93"/>
    </location>
</feature>
<protein>
    <recommendedName>
        <fullName evidence="3">Ubiquitin-like protease family profile domain-containing protein</fullName>
    </recommendedName>
</protein>
<feature type="non-terminal residue" evidence="4">
    <location>
        <position position="1"/>
    </location>
</feature>
<reference evidence="4" key="1">
    <citation type="submission" date="2021-01" db="EMBL/GenBank/DDBJ databases">
        <title>Phytophthora aleatoria, a newly-described species from Pinus radiata is distinct from Phytophthora cactorum isolates based on comparative genomics.</title>
        <authorList>
            <person name="Mcdougal R."/>
            <person name="Panda P."/>
            <person name="Williams N."/>
            <person name="Studholme D.J."/>
        </authorList>
    </citation>
    <scope>NUCLEOTIDE SEQUENCE</scope>
    <source>
        <strain evidence="4">NZFS 4037</strain>
    </source>
</reference>
<dbReference type="AlphaFoldDB" id="A0A8J5M467"/>
<keyword evidence="2" id="KW-0378">Hydrolase</keyword>
<dbReference type="Proteomes" id="UP000709295">
    <property type="component" value="Unassembled WGS sequence"/>
</dbReference>
<keyword evidence="5" id="KW-1185">Reference proteome</keyword>
<comment type="caution">
    <text evidence="4">The sequence shown here is derived from an EMBL/GenBank/DDBJ whole genome shotgun (WGS) entry which is preliminary data.</text>
</comment>
<accession>A0A8J5M467</accession>